<dbReference type="OrthoDB" id="10030726at2759"/>
<evidence type="ECO:0000256" key="1">
    <source>
        <dbReference type="SAM" id="Coils"/>
    </source>
</evidence>
<name>A0A9Q1GAH6_SYNKA</name>
<protein>
    <recommendedName>
        <fullName evidence="3">Integrase p58-like C-terminal domain-containing protein</fullName>
    </recommendedName>
</protein>
<evidence type="ECO:0000256" key="2">
    <source>
        <dbReference type="SAM" id="MobiDB-lite"/>
    </source>
</evidence>
<proteinExistence type="predicted"/>
<dbReference type="InterPro" id="IPR054465">
    <property type="entry name" value="Integrase_p58-like_C"/>
</dbReference>
<dbReference type="EMBL" id="JAINUF010000001">
    <property type="protein sequence ID" value="KAJ8380600.1"/>
    <property type="molecule type" value="Genomic_DNA"/>
</dbReference>
<evidence type="ECO:0000313" key="4">
    <source>
        <dbReference type="EMBL" id="KAJ8380600.1"/>
    </source>
</evidence>
<comment type="caution">
    <text evidence="4">The sequence shown here is derived from an EMBL/GenBank/DDBJ whole genome shotgun (WGS) entry which is preliminary data.</text>
</comment>
<organism evidence="4 5">
    <name type="scientific">Synaphobranchus kaupii</name>
    <name type="common">Kaup's arrowtooth eel</name>
    <dbReference type="NCBI Taxonomy" id="118154"/>
    <lineage>
        <taxon>Eukaryota</taxon>
        <taxon>Metazoa</taxon>
        <taxon>Chordata</taxon>
        <taxon>Craniata</taxon>
        <taxon>Vertebrata</taxon>
        <taxon>Euteleostomi</taxon>
        <taxon>Actinopterygii</taxon>
        <taxon>Neopterygii</taxon>
        <taxon>Teleostei</taxon>
        <taxon>Anguilliformes</taxon>
        <taxon>Synaphobranchidae</taxon>
        <taxon>Synaphobranchus</taxon>
    </lineage>
</organism>
<feature type="coiled-coil region" evidence="1">
    <location>
        <begin position="2"/>
        <end position="29"/>
    </location>
</feature>
<feature type="compositionally biased region" description="Basic residues" evidence="2">
    <location>
        <begin position="198"/>
        <end position="208"/>
    </location>
</feature>
<accession>A0A9Q1GAH6</accession>
<evidence type="ECO:0000313" key="5">
    <source>
        <dbReference type="Proteomes" id="UP001152622"/>
    </source>
</evidence>
<keyword evidence="1" id="KW-0175">Coiled coil</keyword>
<gene>
    <name evidence="4" type="ORF">SKAU_G00013780</name>
</gene>
<evidence type="ECO:0000259" key="3">
    <source>
        <dbReference type="Pfam" id="PF22938"/>
    </source>
</evidence>
<feature type="domain" description="Integrase p58-like C-terminal" evidence="3">
    <location>
        <begin position="107"/>
        <end position="134"/>
    </location>
</feature>
<keyword evidence="5" id="KW-1185">Reference proteome</keyword>
<sequence length="243" mass="27263">MERALLREMEELERTIGELTRRKARKAGAITSPEWQIPAVRVSRRPDGFSGRQEDPASAQASAGVKQKRWYDTRCRGRAFAAGEQVWIYCPERKKGLSPKLRASWRGPGEIVERLSEVVYRIRMPGRGRLVVLHWLPPTGPWQLLMQLSRRSGAPGGATLATTYRPLATPDAAEPEVSSDTVLPSEPEPSDTPLSATRRPKRHRRPPGHLRDFDEGDFQFPKLTRVTAHGGDLSRCGPETLKD</sequence>
<reference evidence="4" key="1">
    <citation type="journal article" date="2023" name="Science">
        <title>Genome structures resolve the early diversification of teleost fishes.</title>
        <authorList>
            <person name="Parey E."/>
            <person name="Louis A."/>
            <person name="Montfort J."/>
            <person name="Bouchez O."/>
            <person name="Roques C."/>
            <person name="Iampietro C."/>
            <person name="Lluch J."/>
            <person name="Castinel A."/>
            <person name="Donnadieu C."/>
            <person name="Desvignes T."/>
            <person name="Floi Bucao C."/>
            <person name="Jouanno E."/>
            <person name="Wen M."/>
            <person name="Mejri S."/>
            <person name="Dirks R."/>
            <person name="Jansen H."/>
            <person name="Henkel C."/>
            <person name="Chen W.J."/>
            <person name="Zahm M."/>
            <person name="Cabau C."/>
            <person name="Klopp C."/>
            <person name="Thompson A.W."/>
            <person name="Robinson-Rechavi M."/>
            <person name="Braasch I."/>
            <person name="Lecointre G."/>
            <person name="Bobe J."/>
            <person name="Postlethwait J.H."/>
            <person name="Berthelot C."/>
            <person name="Roest Crollius H."/>
            <person name="Guiguen Y."/>
        </authorList>
    </citation>
    <scope>NUCLEOTIDE SEQUENCE</scope>
    <source>
        <strain evidence="4">WJC10195</strain>
    </source>
</reference>
<dbReference type="Proteomes" id="UP001152622">
    <property type="component" value="Chromosome 1"/>
</dbReference>
<dbReference type="AlphaFoldDB" id="A0A9Q1GAH6"/>
<feature type="region of interest" description="Disordered" evidence="2">
    <location>
        <begin position="166"/>
        <end position="220"/>
    </location>
</feature>
<dbReference type="Pfam" id="PF22938">
    <property type="entry name" value="Integrase_p58_C"/>
    <property type="match status" value="1"/>
</dbReference>